<dbReference type="EMBL" id="FCOW01000004">
    <property type="protein sequence ID" value="CVK18441.1"/>
    <property type="molecule type" value="Genomic_DNA"/>
</dbReference>
<reference evidence="1 2" key="1">
    <citation type="submission" date="2016-01" db="EMBL/GenBank/DDBJ databases">
        <authorList>
            <person name="Brown R."/>
        </authorList>
    </citation>
    <scope>NUCLEOTIDE SEQUENCE [LARGE SCALE GENOMIC DNA]</scope>
    <source>
        <strain evidence="1">Sporomusa sphaeroides DSM 2875</strain>
    </source>
</reference>
<evidence type="ECO:0000313" key="2">
    <source>
        <dbReference type="Proteomes" id="UP000245702"/>
    </source>
</evidence>
<gene>
    <name evidence="1" type="ORF">SSPH_01079</name>
</gene>
<accession>A0ABM9W2F6</accession>
<sequence length="62" mass="7292">MDIGQKFYMSSKITPNPRLFQYLGQDSDLFDQFCNHIVQEVSTGEISHVELEWFNQRQINPA</sequence>
<evidence type="ECO:0000313" key="1">
    <source>
        <dbReference type="EMBL" id="CVK18441.1"/>
    </source>
</evidence>
<comment type="caution">
    <text evidence="1">The sequence shown here is derived from an EMBL/GenBank/DDBJ whole genome shotgun (WGS) entry which is preliminary data.</text>
</comment>
<organism evidence="1 2">
    <name type="scientific">Sporomusa sphaeroides DSM 2875</name>
    <dbReference type="NCBI Taxonomy" id="1337886"/>
    <lineage>
        <taxon>Bacteria</taxon>
        <taxon>Bacillati</taxon>
        <taxon>Bacillota</taxon>
        <taxon>Negativicutes</taxon>
        <taxon>Selenomonadales</taxon>
        <taxon>Sporomusaceae</taxon>
        <taxon>Sporomusa</taxon>
    </lineage>
</organism>
<keyword evidence="2" id="KW-1185">Reference proteome</keyword>
<protein>
    <submittedName>
        <fullName evidence="1">Uncharacterized protein</fullName>
    </submittedName>
</protein>
<dbReference type="Proteomes" id="UP000245702">
    <property type="component" value="Unassembled WGS sequence"/>
</dbReference>
<dbReference type="RefSeq" id="WP_075756375.1">
    <property type="nucleotide sequence ID" value="NZ_CP146991.1"/>
</dbReference>
<proteinExistence type="predicted"/>
<name>A0ABM9W2F6_9FIRM</name>